<dbReference type="EMBL" id="CP163443">
    <property type="protein sequence ID" value="XDQ55343.1"/>
    <property type="molecule type" value="Genomic_DNA"/>
</dbReference>
<sequence>MELPRYVLLSYDAEAEFSGEDGYEETWATCADAEGLFGDPPPPARGTYELLGCVPEGELSTALARARAEGSAPLGSLALETLDKKGERVGVWLWHLEDVRVLGDRPCARDLSLRDITVEASESEDNGSDYPQCPPLSPGYRLLGAEEAPWGTCKDLAHVRYEQRPDPMEQPPLRLLGCLPRGALQRALNAGEEDLGHAKVLRLDTHGRTVQSAVEGELTAWIPSARGRGLIDLTVEPWSERPPTAASEVWDLWWEGRPSEPNLWARCSPKGRDFWLSTALENRMHGEPDKPPGMTYHLDGRHIIDERGFFCALGEAVNGPGGYFGWGLDALNDCLRGRWGAEPPFTLLWHDADVARACLGVTPHTGYRPLTFEELLAFFAEKRVDVRLA</sequence>
<feature type="domain" description="Barstar (barnase inhibitor)" evidence="2">
    <location>
        <begin position="295"/>
        <end position="357"/>
    </location>
</feature>
<comment type="similarity">
    <text evidence="1">Belongs to the barstar family.</text>
</comment>
<evidence type="ECO:0000313" key="3">
    <source>
        <dbReference type="EMBL" id="XDQ55343.1"/>
    </source>
</evidence>
<dbReference type="InterPro" id="IPR035905">
    <property type="entry name" value="Barstar-like_sf"/>
</dbReference>
<proteinExistence type="inferred from homology"/>
<dbReference type="Gene3D" id="3.30.370.10">
    <property type="entry name" value="Barstar-like"/>
    <property type="match status" value="1"/>
</dbReference>
<dbReference type="InterPro" id="IPR000468">
    <property type="entry name" value="Barstar"/>
</dbReference>
<evidence type="ECO:0000259" key="2">
    <source>
        <dbReference type="Pfam" id="PF01337"/>
    </source>
</evidence>
<dbReference type="Pfam" id="PF01337">
    <property type="entry name" value="Barstar"/>
    <property type="match status" value="1"/>
</dbReference>
<name>A0AB39RN51_9ACTN</name>
<accession>A0AB39RN51</accession>
<protein>
    <submittedName>
        <fullName evidence="3">Barstar family protein</fullName>
    </submittedName>
</protein>
<reference evidence="3" key="1">
    <citation type="submission" date="2024-07" db="EMBL/GenBank/DDBJ databases">
        <authorList>
            <person name="Yu S.T."/>
        </authorList>
    </citation>
    <scope>NUCLEOTIDE SEQUENCE</scope>
    <source>
        <strain evidence="3">R41</strain>
    </source>
</reference>
<dbReference type="RefSeq" id="WP_369248520.1">
    <property type="nucleotide sequence ID" value="NZ_CP163443.1"/>
</dbReference>
<gene>
    <name evidence="3" type="ORF">AB5J53_28615</name>
</gene>
<organism evidence="3">
    <name type="scientific">Streptomyces sp. R41</name>
    <dbReference type="NCBI Taxonomy" id="3238632"/>
    <lineage>
        <taxon>Bacteria</taxon>
        <taxon>Bacillati</taxon>
        <taxon>Actinomycetota</taxon>
        <taxon>Actinomycetes</taxon>
        <taxon>Kitasatosporales</taxon>
        <taxon>Streptomycetaceae</taxon>
        <taxon>Streptomyces</taxon>
    </lineage>
</organism>
<dbReference type="SUPFAM" id="SSF52038">
    <property type="entry name" value="Barstar-related"/>
    <property type="match status" value="1"/>
</dbReference>
<dbReference type="AlphaFoldDB" id="A0AB39RN51"/>
<evidence type="ECO:0000256" key="1">
    <source>
        <dbReference type="ARBA" id="ARBA00006845"/>
    </source>
</evidence>